<dbReference type="GO" id="GO:0070124">
    <property type="term" value="P:mitochondrial translational initiation"/>
    <property type="evidence" value="ECO:0007669"/>
    <property type="project" value="EnsemblFungi"/>
</dbReference>
<dbReference type="eggNOG" id="ENOG502R4KN">
    <property type="taxonomic scope" value="Eukaryota"/>
</dbReference>
<evidence type="ECO:0000313" key="2">
    <source>
        <dbReference type="Proteomes" id="UP000000267"/>
    </source>
</evidence>
<dbReference type="KEGG" id="vpo:Kpol_1072p51"/>
<dbReference type="STRING" id="436907.A7TKR9"/>
<dbReference type="GO" id="GO:0005763">
    <property type="term" value="C:mitochondrial small ribosomal subunit"/>
    <property type="evidence" value="ECO:0007669"/>
    <property type="project" value="EnsemblFungi"/>
</dbReference>
<dbReference type="PhylomeDB" id="A7TKR9"/>
<gene>
    <name evidence="1" type="ORF">Kpol_1072p51</name>
</gene>
<dbReference type="AlphaFoldDB" id="A7TKR9"/>
<dbReference type="PANTHER" id="PTHR28058">
    <property type="entry name" value="37S RIBOSOMAL PROTEIN MRP51, MITOCHONDRIAL"/>
    <property type="match status" value="1"/>
</dbReference>
<evidence type="ECO:0000313" key="1">
    <source>
        <dbReference type="EMBL" id="EDO17181.1"/>
    </source>
</evidence>
<sequence length="344" mass="39323">MSVSQLLRKSKIAQVVNTKNPLYVSNKFHPTHQLITTKRTNFNQINDWGLKSPIPSRDNSRYLVYNDLDTLERIATYEKNNGQQWTRIRFNELNLTPTFNPGVANPLFKSNSVQTDNSSPLSSVLNLNSNASSNSNRLKIGNIKNLRSDFKKWLLDNDIDSLKHNTFNVKYMNRSAINYLNDKRLNNHHDTNRKLNLPTNNMTHVIGTGGLSYNLRGKLQNTPNGIKQKTIVPGRYLNVDGSKWLTGIGGMVGFENSSFSPTRLDRMNAETAREKAYPFEVQRISVDHKGNIMMRSRVVNDNLNSKFTYAREDFQRRPKSSRRAVTKEESSLKANELLGIVQSF</sequence>
<reference evidence="1 2" key="1">
    <citation type="journal article" date="2007" name="Proc. Natl. Acad. Sci. U.S.A.">
        <title>Independent sorting-out of thousands of duplicated gene pairs in two yeast species descended from a whole-genome duplication.</title>
        <authorList>
            <person name="Scannell D.R."/>
            <person name="Frank A.C."/>
            <person name="Conant G.C."/>
            <person name="Byrne K.P."/>
            <person name="Woolfit M."/>
            <person name="Wolfe K.H."/>
        </authorList>
    </citation>
    <scope>NUCLEOTIDE SEQUENCE [LARGE SCALE GENOMIC DNA]</scope>
    <source>
        <strain evidence="2">ATCC 22028 / DSM 70294 / BCRC 21397 / CBS 2163 / NBRC 10782 / NRRL Y-8283 / UCD 57-17</strain>
    </source>
</reference>
<dbReference type="FunCoup" id="A7TKR9">
    <property type="interactions" value="157"/>
</dbReference>
<protein>
    <recommendedName>
        <fullName evidence="3">37S ribosomal protein MRP51, mitochondrial</fullName>
    </recommendedName>
</protein>
<name>A7TKR9_VANPO</name>
<dbReference type="EMBL" id="DS480409">
    <property type="protein sequence ID" value="EDO17181.1"/>
    <property type="molecule type" value="Genomic_DNA"/>
</dbReference>
<dbReference type="RefSeq" id="XP_001645039.1">
    <property type="nucleotide sequence ID" value="XM_001644989.1"/>
</dbReference>
<dbReference type="Pfam" id="PF11709">
    <property type="entry name" value="Mit_ribos_Mrp51"/>
    <property type="match status" value="1"/>
</dbReference>
<dbReference type="InterPro" id="IPR016712">
    <property type="entry name" value="Rbsml_bS1m-like"/>
</dbReference>
<dbReference type="GeneID" id="5545380"/>
<dbReference type="PIRSF" id="PIRSF018156">
    <property type="entry name" value="MRPL51_fungal"/>
    <property type="match status" value="1"/>
</dbReference>
<dbReference type="HOGENOM" id="CLU_063080_0_0_1"/>
<organism evidence="2">
    <name type="scientific">Vanderwaltozyma polyspora (strain ATCC 22028 / DSM 70294 / BCRC 21397 / CBS 2163 / NBRC 10782 / NRRL Y-8283 / UCD 57-17)</name>
    <name type="common">Kluyveromyces polysporus</name>
    <dbReference type="NCBI Taxonomy" id="436907"/>
    <lineage>
        <taxon>Eukaryota</taxon>
        <taxon>Fungi</taxon>
        <taxon>Dikarya</taxon>
        <taxon>Ascomycota</taxon>
        <taxon>Saccharomycotina</taxon>
        <taxon>Saccharomycetes</taxon>
        <taxon>Saccharomycetales</taxon>
        <taxon>Saccharomycetaceae</taxon>
        <taxon>Vanderwaltozyma</taxon>
    </lineage>
</organism>
<proteinExistence type="predicted"/>
<dbReference type="OMA" id="KNAPGKH"/>
<dbReference type="PANTHER" id="PTHR28058:SF1">
    <property type="entry name" value="SMALL RIBOSOMAL SUBUNIT PROTEIN BS1M"/>
    <property type="match status" value="1"/>
</dbReference>
<dbReference type="InParanoid" id="A7TKR9"/>
<accession>A7TKR9</accession>
<dbReference type="GO" id="GO:0003735">
    <property type="term" value="F:structural constituent of ribosome"/>
    <property type="evidence" value="ECO:0007669"/>
    <property type="project" value="EnsemblFungi"/>
</dbReference>
<dbReference type="Proteomes" id="UP000000267">
    <property type="component" value="Unassembled WGS sequence"/>
</dbReference>
<evidence type="ECO:0008006" key="3">
    <source>
        <dbReference type="Google" id="ProtNLM"/>
    </source>
</evidence>
<keyword evidence="2" id="KW-1185">Reference proteome</keyword>
<dbReference type="OrthoDB" id="2735536at2759"/>